<dbReference type="PANTHER" id="PTHR45846:SF1">
    <property type="entry name" value="TRNA-DIHYDROURIDINE(47) SYNTHASE [NAD(P)(+)]-LIKE"/>
    <property type="match status" value="1"/>
</dbReference>
<dbReference type="GO" id="GO:0008270">
    <property type="term" value="F:zinc ion binding"/>
    <property type="evidence" value="ECO:0007669"/>
    <property type="project" value="UniProtKB-KW"/>
</dbReference>
<keyword evidence="2 19" id="KW-0285">Flavoprotein</keyword>
<feature type="region of interest" description="Disordered" evidence="20">
    <location>
        <begin position="1"/>
        <end position="59"/>
    </location>
</feature>
<dbReference type="FunFam" id="3.20.20.70:FF:000067">
    <property type="entry name" value="tRNA-dihydrouridine(47) synthase [NAD(P)(+)]"/>
    <property type="match status" value="1"/>
</dbReference>
<evidence type="ECO:0000256" key="12">
    <source>
        <dbReference type="ARBA" id="ARBA00023027"/>
    </source>
</evidence>
<evidence type="ECO:0000256" key="5">
    <source>
        <dbReference type="ARBA" id="ARBA00022694"/>
    </source>
</evidence>
<dbReference type="GO" id="GO:0050660">
    <property type="term" value="F:flavin adenine dinucleotide binding"/>
    <property type="evidence" value="ECO:0007669"/>
    <property type="project" value="UniProtKB-UniRule"/>
</dbReference>
<evidence type="ECO:0000259" key="21">
    <source>
        <dbReference type="PROSITE" id="PS50103"/>
    </source>
</evidence>
<keyword evidence="9 18" id="KW-0862">Zinc</keyword>
<keyword evidence="7" id="KW-0677">Repeat</keyword>
<keyword evidence="11 19" id="KW-0560">Oxidoreductase</keyword>
<feature type="compositionally biased region" description="Polar residues" evidence="20">
    <location>
        <begin position="1"/>
        <end position="30"/>
    </location>
</feature>
<comment type="cofactor">
    <cofactor evidence="1 19">
        <name>FMN</name>
        <dbReference type="ChEBI" id="CHEBI:58210"/>
    </cofactor>
</comment>
<dbReference type="PROSITE" id="PS01136">
    <property type="entry name" value="UPF0034"/>
    <property type="match status" value="1"/>
</dbReference>
<evidence type="ECO:0000256" key="1">
    <source>
        <dbReference type="ARBA" id="ARBA00001917"/>
    </source>
</evidence>
<dbReference type="Pfam" id="PF01207">
    <property type="entry name" value="Dus"/>
    <property type="match status" value="1"/>
</dbReference>
<dbReference type="InterPro" id="IPR000571">
    <property type="entry name" value="Znf_CCCH"/>
</dbReference>
<dbReference type="GO" id="GO:0006397">
    <property type="term" value="P:mRNA processing"/>
    <property type="evidence" value="ECO:0007669"/>
    <property type="project" value="UniProtKB-KW"/>
</dbReference>
<proteinExistence type="inferred from homology"/>
<dbReference type="EC" id="1.3.1.-" evidence="19"/>
<evidence type="ECO:0000256" key="7">
    <source>
        <dbReference type="ARBA" id="ARBA00022737"/>
    </source>
</evidence>
<keyword evidence="6 18" id="KW-0479">Metal-binding</keyword>
<gene>
    <name evidence="22" type="ORF">g.16812</name>
</gene>
<comment type="catalytic activity">
    <reaction evidence="15">
        <text>a 5,6-dihydrouridine in mRNA + NAD(+) = a uridine in mRNA + NADH + H(+)</text>
        <dbReference type="Rhea" id="RHEA:69851"/>
        <dbReference type="Rhea" id="RHEA-COMP:14658"/>
        <dbReference type="Rhea" id="RHEA-COMP:17789"/>
        <dbReference type="ChEBI" id="CHEBI:15378"/>
        <dbReference type="ChEBI" id="CHEBI:57540"/>
        <dbReference type="ChEBI" id="CHEBI:57945"/>
        <dbReference type="ChEBI" id="CHEBI:65315"/>
        <dbReference type="ChEBI" id="CHEBI:74443"/>
    </reaction>
    <physiologicalReaction direction="right-to-left" evidence="15">
        <dbReference type="Rhea" id="RHEA:69853"/>
    </physiologicalReaction>
</comment>
<evidence type="ECO:0000256" key="2">
    <source>
        <dbReference type="ARBA" id="ARBA00022630"/>
    </source>
</evidence>
<dbReference type="EMBL" id="GECZ01029532">
    <property type="protein sequence ID" value="JAS40237.1"/>
    <property type="molecule type" value="Transcribed_RNA"/>
</dbReference>
<evidence type="ECO:0000256" key="3">
    <source>
        <dbReference type="ARBA" id="ARBA00022643"/>
    </source>
</evidence>
<dbReference type="Gene3D" id="3.20.20.70">
    <property type="entry name" value="Aldolase class I"/>
    <property type="match status" value="1"/>
</dbReference>
<evidence type="ECO:0000256" key="20">
    <source>
        <dbReference type="SAM" id="MobiDB-lite"/>
    </source>
</evidence>
<dbReference type="GO" id="GO:0102265">
    <property type="term" value="F:tRNA-dihydrouridine47 synthase activity"/>
    <property type="evidence" value="ECO:0007669"/>
    <property type="project" value="UniProtKB-EC"/>
</dbReference>
<evidence type="ECO:0000256" key="17">
    <source>
        <dbReference type="ARBA" id="ARBA00049513"/>
    </source>
</evidence>
<dbReference type="InterPro" id="IPR013785">
    <property type="entry name" value="Aldolase_TIM"/>
</dbReference>
<keyword evidence="10" id="KW-0521">NADP</keyword>
<keyword evidence="4" id="KW-0507">mRNA processing</keyword>
<feature type="region of interest" description="Disordered" evidence="20">
    <location>
        <begin position="213"/>
        <end position="244"/>
    </location>
</feature>
<evidence type="ECO:0000256" key="18">
    <source>
        <dbReference type="PROSITE-ProRule" id="PRU00723"/>
    </source>
</evidence>
<feature type="compositionally biased region" description="Basic residues" evidence="20">
    <location>
        <begin position="48"/>
        <end position="59"/>
    </location>
</feature>
<organism evidence="22">
    <name type="scientific">Cuerna arida</name>
    <dbReference type="NCBI Taxonomy" id="1464854"/>
    <lineage>
        <taxon>Eukaryota</taxon>
        <taxon>Metazoa</taxon>
        <taxon>Ecdysozoa</taxon>
        <taxon>Arthropoda</taxon>
        <taxon>Hexapoda</taxon>
        <taxon>Insecta</taxon>
        <taxon>Pterygota</taxon>
        <taxon>Neoptera</taxon>
        <taxon>Paraneoptera</taxon>
        <taxon>Hemiptera</taxon>
        <taxon>Auchenorrhyncha</taxon>
        <taxon>Membracoidea</taxon>
        <taxon>Cicadellidae</taxon>
        <taxon>Cicadellinae</taxon>
        <taxon>Proconiini</taxon>
        <taxon>Cuerna</taxon>
    </lineage>
</organism>
<dbReference type="CDD" id="cd02801">
    <property type="entry name" value="DUS_like_FMN"/>
    <property type="match status" value="1"/>
</dbReference>
<evidence type="ECO:0000256" key="16">
    <source>
        <dbReference type="ARBA" id="ARBA00049447"/>
    </source>
</evidence>
<dbReference type="AlphaFoldDB" id="A0A1B6EQQ4"/>
<dbReference type="GO" id="GO:0106414">
    <property type="term" value="F:mRNA dihydrouridine synthase activity"/>
    <property type="evidence" value="ECO:0007669"/>
    <property type="project" value="RHEA"/>
</dbReference>
<evidence type="ECO:0000256" key="15">
    <source>
        <dbReference type="ARBA" id="ARBA00048342"/>
    </source>
</evidence>
<name>A0A1B6EQQ4_9HEMI</name>
<evidence type="ECO:0000313" key="22">
    <source>
        <dbReference type="EMBL" id="JAS40237.1"/>
    </source>
</evidence>
<evidence type="ECO:0000256" key="6">
    <source>
        <dbReference type="ARBA" id="ARBA00022723"/>
    </source>
</evidence>
<dbReference type="InterPro" id="IPR035587">
    <property type="entry name" value="DUS-like_FMN-bd"/>
</dbReference>
<evidence type="ECO:0000256" key="13">
    <source>
        <dbReference type="ARBA" id="ARBA00045365"/>
    </source>
</evidence>
<evidence type="ECO:0000256" key="14">
    <source>
        <dbReference type="ARBA" id="ARBA00048266"/>
    </source>
</evidence>
<sequence length="594" mass="67054">MSNQSMPSDVQTSTSASINESKLESETSNLVEGVQKRKCSEGKDESRNKKRRRGMNKKRPTFRVKRECQLCPQLVDRRSDSDPGCVLSTCKFTHDLTQYLAEKLPSLGDECYVFKVRGHCPRGLTCRYSSKHIADGGLNIMDESLFAEWKSNRSLHTINSLKHEVQRQLWKQTYDFERAAKVISRWNQDNQQKKDAALENGNDKVSVELKEEGHAGNTGEGAISVPDKDTCGQENGPSSEVKMETTGNSTVHVNVGPVLDSDIIKLRDEEKRKIDWRDKLFLSPLTTVGNLPFRRVCKEFGADITCGEMAMATNLLQGKGQEWALTKRHGSEDLFGVQVCGGNVHVMTRCAQLIQDQAEVDFIDINVGCPIDLIYQQGAGSGLLNKKKVLFSIVKCMKGVLDIPLTVKTRMGVYSGKNVVHTYMGSLAESGADLITIHGRTKEQRYTKLADWDYIEQCAQLAKPTPVIGNGDILSYEDFDAARKRSPTSASVMIGRGALIKPWIFTELKERRHWDISSQERYQLLQRFTNYGLEHWGSDTKGVETTRKFLLEWLSFLYRYVPVGLLECPPQKMNERPPKFEGRNELEQLMASHL</sequence>
<protein>
    <recommendedName>
        <fullName evidence="19">tRNA-dihydrouridine(47) synthase [NAD(P)(+)]</fullName>
        <ecNumber evidence="19">1.3.1.-</ecNumber>
    </recommendedName>
    <alternativeName>
        <fullName evidence="19">tRNA-dihydrouridine synthase 3</fullName>
    </alternativeName>
</protein>
<keyword evidence="3 19" id="KW-0288">FMN</keyword>
<evidence type="ECO:0000256" key="4">
    <source>
        <dbReference type="ARBA" id="ARBA00022664"/>
    </source>
</evidence>
<comment type="catalytic activity">
    <reaction evidence="14">
        <text>5,6-dihydrouridine(47) in tRNA + NAD(+) = uridine(47) in tRNA + NADH + H(+)</text>
        <dbReference type="Rhea" id="RHEA:53364"/>
        <dbReference type="Rhea" id="RHEA-COMP:13539"/>
        <dbReference type="Rhea" id="RHEA-COMP:13540"/>
        <dbReference type="ChEBI" id="CHEBI:15378"/>
        <dbReference type="ChEBI" id="CHEBI:57540"/>
        <dbReference type="ChEBI" id="CHEBI:57945"/>
        <dbReference type="ChEBI" id="CHEBI:65315"/>
        <dbReference type="ChEBI" id="CHEBI:74443"/>
        <dbReference type="EC" id="1.3.1.89"/>
    </reaction>
    <physiologicalReaction direction="right-to-left" evidence="14">
        <dbReference type="Rhea" id="RHEA:53366"/>
    </physiologicalReaction>
</comment>
<feature type="non-terminal residue" evidence="22">
    <location>
        <position position="594"/>
    </location>
</feature>
<comment type="catalytic activity">
    <reaction evidence="17">
        <text>5,6-dihydrouridine(47) in tRNA + NADP(+) = uridine(47) in tRNA + NADPH + H(+)</text>
        <dbReference type="Rhea" id="RHEA:53360"/>
        <dbReference type="Rhea" id="RHEA-COMP:13539"/>
        <dbReference type="Rhea" id="RHEA-COMP:13540"/>
        <dbReference type="ChEBI" id="CHEBI:15378"/>
        <dbReference type="ChEBI" id="CHEBI:57783"/>
        <dbReference type="ChEBI" id="CHEBI:58349"/>
        <dbReference type="ChEBI" id="CHEBI:65315"/>
        <dbReference type="ChEBI" id="CHEBI:74443"/>
        <dbReference type="EC" id="1.3.1.89"/>
    </reaction>
    <physiologicalReaction direction="right-to-left" evidence="17">
        <dbReference type="Rhea" id="RHEA:53362"/>
    </physiologicalReaction>
</comment>
<comment type="function">
    <text evidence="13">Catalyzes the synthesis of dihydrouridine, a modified base, in various RNAs, such as tRNAs, mRNAs and some long non-coding RNAs (lncRNAs). Mainly modifies the uridine in position 47 (U47) in the D-loop of most cytoplasmic tRNAs. Also able to mediate the formation of dihydrouridine in some mRNAs, thereby regulating their translation.</text>
</comment>
<dbReference type="PANTHER" id="PTHR45846">
    <property type="entry name" value="TRNA-DIHYDROURIDINE(47) SYNTHASE [NAD(P)(+)]-LIKE"/>
    <property type="match status" value="1"/>
</dbReference>
<comment type="catalytic activity">
    <reaction evidence="16">
        <text>a 5,6-dihydrouridine in mRNA + NADP(+) = a uridine in mRNA + NADPH + H(+)</text>
        <dbReference type="Rhea" id="RHEA:69855"/>
        <dbReference type="Rhea" id="RHEA-COMP:14658"/>
        <dbReference type="Rhea" id="RHEA-COMP:17789"/>
        <dbReference type="ChEBI" id="CHEBI:15378"/>
        <dbReference type="ChEBI" id="CHEBI:57783"/>
        <dbReference type="ChEBI" id="CHEBI:58349"/>
        <dbReference type="ChEBI" id="CHEBI:65315"/>
        <dbReference type="ChEBI" id="CHEBI:74443"/>
    </reaction>
    <physiologicalReaction direction="right-to-left" evidence="16">
        <dbReference type="Rhea" id="RHEA:69857"/>
    </physiologicalReaction>
</comment>
<reference evidence="22" key="1">
    <citation type="submission" date="2015-11" db="EMBL/GenBank/DDBJ databases">
        <title>De novo transcriptome assembly of four potential Pierce s Disease insect vectors from Arizona vineyards.</title>
        <authorList>
            <person name="Tassone E.E."/>
        </authorList>
    </citation>
    <scope>NUCLEOTIDE SEQUENCE</scope>
</reference>
<keyword evidence="5 19" id="KW-0819">tRNA processing</keyword>
<dbReference type="GO" id="GO:0003723">
    <property type="term" value="F:RNA binding"/>
    <property type="evidence" value="ECO:0007669"/>
    <property type="project" value="TreeGrafter"/>
</dbReference>
<accession>A0A1B6EQQ4</accession>
<feature type="domain" description="C3H1-type" evidence="21">
    <location>
        <begin position="110"/>
        <end position="135"/>
    </location>
</feature>
<evidence type="ECO:0000256" key="8">
    <source>
        <dbReference type="ARBA" id="ARBA00022771"/>
    </source>
</evidence>
<evidence type="ECO:0000256" key="9">
    <source>
        <dbReference type="ARBA" id="ARBA00022833"/>
    </source>
</evidence>
<dbReference type="SUPFAM" id="SSF51395">
    <property type="entry name" value="FMN-linked oxidoreductases"/>
    <property type="match status" value="1"/>
</dbReference>
<evidence type="ECO:0000256" key="19">
    <source>
        <dbReference type="RuleBase" id="RU291113"/>
    </source>
</evidence>
<keyword evidence="12" id="KW-0520">NAD</keyword>
<keyword evidence="8 18" id="KW-0863">Zinc-finger</keyword>
<feature type="compositionally biased region" description="Basic and acidic residues" evidence="20">
    <location>
        <begin position="34"/>
        <end position="47"/>
    </location>
</feature>
<evidence type="ECO:0000256" key="11">
    <source>
        <dbReference type="ARBA" id="ARBA00023002"/>
    </source>
</evidence>
<evidence type="ECO:0000256" key="10">
    <source>
        <dbReference type="ARBA" id="ARBA00022857"/>
    </source>
</evidence>
<comment type="similarity">
    <text evidence="19">Belongs to the dus family. Dus3 subfamily.</text>
</comment>
<dbReference type="InterPro" id="IPR018517">
    <property type="entry name" value="tRNA_hU_synthase_CS"/>
</dbReference>
<dbReference type="PROSITE" id="PS50103">
    <property type="entry name" value="ZF_C3H1"/>
    <property type="match status" value="1"/>
</dbReference>
<feature type="zinc finger region" description="C3H1-type" evidence="18">
    <location>
        <begin position="110"/>
        <end position="135"/>
    </location>
</feature>